<keyword evidence="2" id="KW-0732">Signal</keyword>
<feature type="chain" id="PRO_5002726931" evidence="2">
    <location>
        <begin position="22"/>
        <end position="249"/>
    </location>
</feature>
<organism evidence="3 4">
    <name type="scientific">Coprinopsis cinerea (strain Okayama-7 / 130 / ATCC MYA-4618 / FGSC 9003)</name>
    <name type="common">Inky cap fungus</name>
    <name type="synonym">Hormographiella aspergillata</name>
    <dbReference type="NCBI Taxonomy" id="240176"/>
    <lineage>
        <taxon>Eukaryota</taxon>
        <taxon>Fungi</taxon>
        <taxon>Dikarya</taxon>
        <taxon>Basidiomycota</taxon>
        <taxon>Agaricomycotina</taxon>
        <taxon>Agaricomycetes</taxon>
        <taxon>Agaricomycetidae</taxon>
        <taxon>Agaricales</taxon>
        <taxon>Agaricineae</taxon>
        <taxon>Psathyrellaceae</taxon>
        <taxon>Coprinopsis</taxon>
    </lineage>
</organism>
<dbReference type="EMBL" id="AACS02000001">
    <property type="protein sequence ID" value="EAU93547.2"/>
    <property type="molecule type" value="Genomic_DNA"/>
</dbReference>
<dbReference type="Proteomes" id="UP000001861">
    <property type="component" value="Unassembled WGS sequence"/>
</dbReference>
<comment type="caution">
    <text evidence="3">The sequence shown here is derived from an EMBL/GenBank/DDBJ whole genome shotgun (WGS) entry which is preliminary data.</text>
</comment>
<sequence length="249" mass="27456">MVTTLCILVFLVATTLPLCLGIDPSTLTEIEWGTPVGLRIGLRQTGVEKEVAARKLHFEIAIWPNSMPFNHGKTSAANDEVNAVVYDVVLTPKKIGECRTWSKDSRRETVRGHEVEAPSTLLSNPGNAQTNRDLLREIETIFRDSTPHVGPHPDYPDADFMNCLDWAAMAFIQLKKRGYLSEQGYKGLVGYVVRVEDSTKELRNDWIHKVCTQPYQGPSGSGSGGLSRRSLPKGCPPNSQTKGRKGGPL</sequence>
<accession>A8N007</accession>
<name>A8N007_COPC7</name>
<gene>
    <name evidence="3" type="ORF">CC1G_02777</name>
</gene>
<dbReference type="InParanoid" id="A8N007"/>
<evidence type="ECO:0000313" key="4">
    <source>
        <dbReference type="Proteomes" id="UP000001861"/>
    </source>
</evidence>
<evidence type="ECO:0000256" key="1">
    <source>
        <dbReference type="SAM" id="MobiDB-lite"/>
    </source>
</evidence>
<dbReference type="GeneID" id="6004606"/>
<dbReference type="KEGG" id="cci:CC1G_02777"/>
<evidence type="ECO:0000256" key="2">
    <source>
        <dbReference type="SAM" id="SignalP"/>
    </source>
</evidence>
<keyword evidence="4" id="KW-1185">Reference proteome</keyword>
<evidence type="ECO:0000313" key="3">
    <source>
        <dbReference type="EMBL" id="EAU93547.2"/>
    </source>
</evidence>
<reference evidence="3 4" key="1">
    <citation type="journal article" date="2010" name="Proc. Natl. Acad. Sci. U.S.A.">
        <title>Insights into evolution of multicellular fungi from the assembled chromosomes of the mushroom Coprinopsis cinerea (Coprinus cinereus).</title>
        <authorList>
            <person name="Stajich J.E."/>
            <person name="Wilke S.K."/>
            <person name="Ahren D."/>
            <person name="Au C.H."/>
            <person name="Birren B.W."/>
            <person name="Borodovsky M."/>
            <person name="Burns C."/>
            <person name="Canback B."/>
            <person name="Casselton L.A."/>
            <person name="Cheng C.K."/>
            <person name="Deng J."/>
            <person name="Dietrich F.S."/>
            <person name="Fargo D.C."/>
            <person name="Farman M.L."/>
            <person name="Gathman A.C."/>
            <person name="Goldberg J."/>
            <person name="Guigo R."/>
            <person name="Hoegger P.J."/>
            <person name="Hooker J.B."/>
            <person name="Huggins A."/>
            <person name="James T.Y."/>
            <person name="Kamada T."/>
            <person name="Kilaru S."/>
            <person name="Kodira C."/>
            <person name="Kues U."/>
            <person name="Kupfer D."/>
            <person name="Kwan H.S."/>
            <person name="Lomsadze A."/>
            <person name="Li W."/>
            <person name="Lilly W.W."/>
            <person name="Ma L.J."/>
            <person name="Mackey A.J."/>
            <person name="Manning G."/>
            <person name="Martin F."/>
            <person name="Muraguchi H."/>
            <person name="Natvig D.O."/>
            <person name="Palmerini H."/>
            <person name="Ramesh M.A."/>
            <person name="Rehmeyer C.J."/>
            <person name="Roe B.A."/>
            <person name="Shenoy N."/>
            <person name="Stanke M."/>
            <person name="Ter-Hovhannisyan V."/>
            <person name="Tunlid A."/>
            <person name="Velagapudi R."/>
            <person name="Vision T.J."/>
            <person name="Zeng Q."/>
            <person name="Zolan M.E."/>
            <person name="Pukkila P.J."/>
        </authorList>
    </citation>
    <scope>NUCLEOTIDE SEQUENCE [LARGE SCALE GENOMIC DNA]</scope>
    <source>
        <strain evidence="4">Okayama-7 / 130 / ATCC MYA-4618 / FGSC 9003</strain>
    </source>
</reference>
<dbReference type="VEuPathDB" id="FungiDB:CC1G_02777"/>
<dbReference type="AlphaFoldDB" id="A8N007"/>
<proteinExistence type="predicted"/>
<feature type="region of interest" description="Disordered" evidence="1">
    <location>
        <begin position="213"/>
        <end position="249"/>
    </location>
</feature>
<feature type="signal peptide" evidence="2">
    <location>
        <begin position="1"/>
        <end position="21"/>
    </location>
</feature>
<protein>
    <submittedName>
        <fullName evidence="3">Uncharacterized protein</fullName>
    </submittedName>
</protein>
<dbReference type="RefSeq" id="XP_001828196.2">
    <property type="nucleotide sequence ID" value="XM_001828144.2"/>
</dbReference>
<dbReference type="HOGENOM" id="CLU_1115689_0_0_1"/>